<dbReference type="PANTHER" id="PTHR43335">
    <property type="entry name" value="ABC TRANSPORTER, ATP-BINDING PROTEIN"/>
    <property type="match status" value="1"/>
</dbReference>
<dbReference type="InterPro" id="IPR003439">
    <property type="entry name" value="ABC_transporter-like_ATP-bd"/>
</dbReference>
<feature type="domain" description="ABC transporter" evidence="5">
    <location>
        <begin position="5"/>
        <end position="233"/>
    </location>
</feature>
<comment type="similarity">
    <text evidence="1">Belongs to the ABC transporter superfamily.</text>
</comment>
<dbReference type="RefSeq" id="WP_209701970.1">
    <property type="nucleotide sequence ID" value="NZ_JAGGLM010000007.1"/>
</dbReference>
<keyword evidence="3" id="KW-0547">Nucleotide-binding</keyword>
<dbReference type="InterPro" id="IPR027417">
    <property type="entry name" value="P-loop_NTPase"/>
</dbReference>
<keyword evidence="4 6" id="KW-0067">ATP-binding</keyword>
<evidence type="ECO:0000313" key="7">
    <source>
        <dbReference type="Proteomes" id="UP001519307"/>
    </source>
</evidence>
<dbReference type="InterPro" id="IPR017871">
    <property type="entry name" value="ABC_transporter-like_CS"/>
</dbReference>
<dbReference type="SUPFAM" id="SSF52540">
    <property type="entry name" value="P-loop containing nucleoside triphosphate hydrolases"/>
    <property type="match status" value="1"/>
</dbReference>
<evidence type="ECO:0000256" key="3">
    <source>
        <dbReference type="ARBA" id="ARBA00022741"/>
    </source>
</evidence>
<dbReference type="Pfam" id="PF00005">
    <property type="entry name" value="ABC_tran"/>
    <property type="match status" value="1"/>
</dbReference>
<dbReference type="PROSITE" id="PS00211">
    <property type="entry name" value="ABC_TRANSPORTER_1"/>
    <property type="match status" value="1"/>
</dbReference>
<evidence type="ECO:0000256" key="2">
    <source>
        <dbReference type="ARBA" id="ARBA00022448"/>
    </source>
</evidence>
<comment type="caution">
    <text evidence="6">The sequence shown here is derived from an EMBL/GenBank/DDBJ whole genome shotgun (WGS) entry which is preliminary data.</text>
</comment>
<evidence type="ECO:0000256" key="4">
    <source>
        <dbReference type="ARBA" id="ARBA00022840"/>
    </source>
</evidence>
<dbReference type="Gene3D" id="3.40.50.300">
    <property type="entry name" value="P-loop containing nucleotide triphosphate hydrolases"/>
    <property type="match status" value="1"/>
</dbReference>
<dbReference type="PROSITE" id="PS50893">
    <property type="entry name" value="ABC_TRANSPORTER_2"/>
    <property type="match status" value="1"/>
</dbReference>
<dbReference type="Proteomes" id="UP001519307">
    <property type="component" value="Unassembled WGS sequence"/>
</dbReference>
<sequence>MEKVLEVKNLTKLYKNGRGVKDINFDVYKGDVFGFLGPNGAGKTTVMKSIIGLNIFERGEVKILGFDIKNQFEKALEKVGAIIETADAYEYMSAYKNLKIVSRFYSSIKESDIDEMLEIVDLKEFKNEKVSKFSLGMKQRLALASALLSNPKLVILDEPTNGLDIEGTVQMRNLIIQLAKEKQITFFISSHLVHEIELMCSKVAIIHKGILINRGEEIKNIKEKYASLEDFYMNEINKRRRESNEYLKSKYYK</sequence>
<evidence type="ECO:0000313" key="6">
    <source>
        <dbReference type="EMBL" id="MBP2032806.1"/>
    </source>
</evidence>
<keyword evidence="7" id="KW-1185">Reference proteome</keyword>
<dbReference type="InterPro" id="IPR003593">
    <property type="entry name" value="AAA+_ATPase"/>
</dbReference>
<dbReference type="PANTHER" id="PTHR43335:SF4">
    <property type="entry name" value="ABC TRANSPORTER, ATP-BINDING PROTEIN"/>
    <property type="match status" value="1"/>
</dbReference>
<dbReference type="SMART" id="SM00382">
    <property type="entry name" value="AAA"/>
    <property type="match status" value="1"/>
</dbReference>
<dbReference type="EMBL" id="JAGGLM010000007">
    <property type="protein sequence ID" value="MBP2032806.1"/>
    <property type="molecule type" value="Genomic_DNA"/>
</dbReference>
<protein>
    <submittedName>
        <fullName evidence="6">ABC-2 type transport system ATP-binding protein</fullName>
    </submittedName>
</protein>
<reference evidence="6 7" key="1">
    <citation type="submission" date="2021-03" db="EMBL/GenBank/DDBJ databases">
        <title>Genomic Encyclopedia of Type Strains, Phase IV (KMG-IV): sequencing the most valuable type-strain genomes for metagenomic binning, comparative biology and taxonomic classification.</title>
        <authorList>
            <person name="Goeker M."/>
        </authorList>
    </citation>
    <scope>NUCLEOTIDE SEQUENCE [LARGE SCALE GENOMIC DNA]</scope>
    <source>
        <strain evidence="6 7">DSM 28783</strain>
    </source>
</reference>
<dbReference type="GO" id="GO:0005524">
    <property type="term" value="F:ATP binding"/>
    <property type="evidence" value="ECO:0007669"/>
    <property type="project" value="UniProtKB-KW"/>
</dbReference>
<evidence type="ECO:0000259" key="5">
    <source>
        <dbReference type="PROSITE" id="PS50893"/>
    </source>
</evidence>
<proteinExistence type="inferred from homology"/>
<gene>
    <name evidence="6" type="ORF">J2Z42_001480</name>
</gene>
<keyword evidence="2" id="KW-0813">Transport</keyword>
<evidence type="ECO:0000256" key="1">
    <source>
        <dbReference type="ARBA" id="ARBA00005417"/>
    </source>
</evidence>
<accession>A0ABS4KRZ0</accession>
<name>A0ABS4KRZ0_9CLOT</name>
<organism evidence="6 7">
    <name type="scientific">Clostridium algifaecis</name>
    <dbReference type="NCBI Taxonomy" id="1472040"/>
    <lineage>
        <taxon>Bacteria</taxon>
        <taxon>Bacillati</taxon>
        <taxon>Bacillota</taxon>
        <taxon>Clostridia</taxon>
        <taxon>Eubacteriales</taxon>
        <taxon>Clostridiaceae</taxon>
        <taxon>Clostridium</taxon>
    </lineage>
</organism>